<sequence length="49" mass="5620">MDIITLIIFLSRSPTRVRELLMLNALILVTDSIHLEHSLHFLYDGIIGD</sequence>
<protein>
    <submittedName>
        <fullName evidence="1">Uncharacterized protein</fullName>
    </submittedName>
</protein>
<comment type="caution">
    <text evidence="1">The sequence shown here is derived from an EMBL/GenBank/DDBJ whole genome shotgun (WGS) entry which is preliminary data.</text>
</comment>
<organism evidence="1 2">
    <name type="scientific">Evansella vedderi</name>
    <dbReference type="NCBI Taxonomy" id="38282"/>
    <lineage>
        <taxon>Bacteria</taxon>
        <taxon>Bacillati</taxon>
        <taxon>Bacillota</taxon>
        <taxon>Bacilli</taxon>
        <taxon>Bacillales</taxon>
        <taxon>Bacillaceae</taxon>
        <taxon>Evansella</taxon>
    </lineage>
</organism>
<gene>
    <name evidence="1" type="ORF">J2S74_002910</name>
</gene>
<evidence type="ECO:0000313" key="2">
    <source>
        <dbReference type="Proteomes" id="UP001230005"/>
    </source>
</evidence>
<keyword evidence="2" id="KW-1185">Reference proteome</keyword>
<reference evidence="1 2" key="1">
    <citation type="submission" date="2023-07" db="EMBL/GenBank/DDBJ databases">
        <title>Genomic Encyclopedia of Type Strains, Phase IV (KMG-IV): sequencing the most valuable type-strain genomes for metagenomic binning, comparative biology and taxonomic classification.</title>
        <authorList>
            <person name="Goeker M."/>
        </authorList>
    </citation>
    <scope>NUCLEOTIDE SEQUENCE [LARGE SCALE GENOMIC DNA]</scope>
    <source>
        <strain evidence="1 2">DSM 9768</strain>
    </source>
</reference>
<proteinExistence type="predicted"/>
<evidence type="ECO:0000313" key="1">
    <source>
        <dbReference type="EMBL" id="MDQ0255528.1"/>
    </source>
</evidence>
<name>A0ABT9ZWB4_9BACI</name>
<dbReference type="EMBL" id="JAUSUG010000011">
    <property type="protein sequence ID" value="MDQ0255528.1"/>
    <property type="molecule type" value="Genomic_DNA"/>
</dbReference>
<accession>A0ABT9ZWB4</accession>
<dbReference type="Proteomes" id="UP001230005">
    <property type="component" value="Unassembled WGS sequence"/>
</dbReference>